<organism evidence="1 2">
    <name type="scientific">Yarrowia lipolytica</name>
    <name type="common">Candida lipolytica</name>
    <dbReference type="NCBI Taxonomy" id="4952"/>
    <lineage>
        <taxon>Eukaryota</taxon>
        <taxon>Fungi</taxon>
        <taxon>Dikarya</taxon>
        <taxon>Ascomycota</taxon>
        <taxon>Saccharomycotina</taxon>
        <taxon>Dipodascomycetes</taxon>
        <taxon>Dipodascales</taxon>
        <taxon>Dipodascales incertae sedis</taxon>
        <taxon>Yarrowia</taxon>
    </lineage>
</organism>
<protein>
    <submittedName>
        <fullName evidence="1">Uncharacterized protein</fullName>
    </submittedName>
</protein>
<reference evidence="1 2" key="1">
    <citation type="submission" date="2018-07" db="EMBL/GenBank/DDBJ databases">
        <title>Draft Genome Assemblies for Five Robust Yarrowia lipolytica Strains Exhibiting High Lipid Production and Pentose Sugar Utilization and Sugar Alcohol Secretion from Undetoxified Lignocellulosic Biomass Hydrolysates.</title>
        <authorList>
            <consortium name="DOE Joint Genome Institute"/>
            <person name="Walker C."/>
            <person name="Ryu S."/>
            <person name="Na H."/>
            <person name="Zane M."/>
            <person name="LaButti K."/>
            <person name="Lipzen A."/>
            <person name="Haridas S."/>
            <person name="Barry K."/>
            <person name="Grigoriev I.V."/>
            <person name="Quarterman J."/>
            <person name="Slininger P."/>
            <person name="Dien B."/>
            <person name="Trinh C.T."/>
        </authorList>
    </citation>
    <scope>NUCLEOTIDE SEQUENCE [LARGE SCALE GENOMIC DNA]</scope>
    <source>
        <strain evidence="1 2">YB392</strain>
    </source>
</reference>
<evidence type="ECO:0000313" key="2">
    <source>
        <dbReference type="Proteomes" id="UP000256601"/>
    </source>
</evidence>
<dbReference type="EMBL" id="KZ859013">
    <property type="protein sequence ID" value="RDW25077.1"/>
    <property type="molecule type" value="Genomic_DNA"/>
</dbReference>
<dbReference type="Proteomes" id="UP000256601">
    <property type="component" value="Unassembled WGS sequence"/>
</dbReference>
<dbReference type="AlphaFoldDB" id="A0A371C428"/>
<name>A0A371C428_YARLL</name>
<feature type="non-terminal residue" evidence="1">
    <location>
        <position position="68"/>
    </location>
</feature>
<accession>A0A371C428</accession>
<sequence>MGAKRGAKGASMTRQKNAVIGATVSMRHRWTSQLASLRQFERSGRPPPIISTPLKPPFISPLLGAKRI</sequence>
<evidence type="ECO:0000313" key="1">
    <source>
        <dbReference type="EMBL" id="RDW25077.1"/>
    </source>
</evidence>
<proteinExistence type="predicted"/>
<gene>
    <name evidence="1" type="ORF">B0I71DRAFT_133221</name>
</gene>